<evidence type="ECO:0000313" key="1">
    <source>
        <dbReference type="EMBL" id="SDM79080.1"/>
    </source>
</evidence>
<reference evidence="1 2" key="1">
    <citation type="submission" date="2016-10" db="EMBL/GenBank/DDBJ databases">
        <authorList>
            <person name="de Groot N.N."/>
        </authorList>
    </citation>
    <scope>NUCLEOTIDE SEQUENCE [LARGE SCALE GENOMIC DNA]</scope>
    <source>
        <strain evidence="2">EB21,IBRC-M 10013,KCTC 4048</strain>
    </source>
</reference>
<gene>
    <name evidence="1" type="ORF">SAMN05192554_107136</name>
</gene>
<organism evidence="1 2">
    <name type="scientific">Haloarchaeobius iranensis</name>
    <dbReference type="NCBI Taxonomy" id="996166"/>
    <lineage>
        <taxon>Archaea</taxon>
        <taxon>Methanobacteriati</taxon>
        <taxon>Methanobacteriota</taxon>
        <taxon>Stenosarchaea group</taxon>
        <taxon>Halobacteria</taxon>
        <taxon>Halobacteriales</taxon>
        <taxon>Halorubellaceae</taxon>
        <taxon>Haloarchaeobius</taxon>
    </lineage>
</organism>
<keyword evidence="2" id="KW-1185">Reference proteome</keyword>
<evidence type="ECO:0000313" key="2">
    <source>
        <dbReference type="Proteomes" id="UP000199370"/>
    </source>
</evidence>
<protein>
    <submittedName>
        <fullName evidence="1">Uncharacterized protein</fullName>
    </submittedName>
</protein>
<sequence>MVSMIARLEDGTEIDDVNEVHEGSSGVHLKRKLDGGTMERIAYVPFANLAAVYPD</sequence>
<dbReference type="STRING" id="996166.SAMN05192554_107136"/>
<dbReference type="Proteomes" id="UP000199370">
    <property type="component" value="Unassembled WGS sequence"/>
</dbReference>
<dbReference type="AlphaFoldDB" id="A0A1G9W3L3"/>
<name>A0A1G9W3L3_9EURY</name>
<dbReference type="OrthoDB" id="216312at2157"/>
<dbReference type="RefSeq" id="WP_175526417.1">
    <property type="nucleotide sequence ID" value="NZ_FNIA01000007.1"/>
</dbReference>
<dbReference type="EMBL" id="FNIA01000007">
    <property type="protein sequence ID" value="SDM79080.1"/>
    <property type="molecule type" value="Genomic_DNA"/>
</dbReference>
<accession>A0A1G9W3L3</accession>
<proteinExistence type="predicted"/>